<evidence type="ECO:0000256" key="6">
    <source>
        <dbReference type="ARBA" id="ARBA00022822"/>
    </source>
</evidence>
<dbReference type="Gene3D" id="3.20.20.70">
    <property type="entry name" value="Aldolase class I"/>
    <property type="match status" value="1"/>
</dbReference>
<evidence type="ECO:0000256" key="7">
    <source>
        <dbReference type="ARBA" id="ARBA00023141"/>
    </source>
</evidence>
<keyword evidence="5 9" id="KW-0028">Amino-acid biosynthesis</keyword>
<dbReference type="GO" id="GO:0000162">
    <property type="term" value="P:L-tryptophan biosynthetic process"/>
    <property type="evidence" value="ECO:0007669"/>
    <property type="project" value="UniProtKB-UniRule"/>
</dbReference>
<reference evidence="11 12" key="1">
    <citation type="submission" date="2020-10" db="EMBL/GenBank/DDBJ databases">
        <title>Ca. Dormibacterota MAGs.</title>
        <authorList>
            <person name="Montgomery K."/>
        </authorList>
    </citation>
    <scope>NUCLEOTIDE SEQUENCE [LARGE SCALE GENOMIC DNA]</scope>
    <source>
        <strain evidence="11">Mitchell_Peninsula_5</strain>
    </source>
</reference>
<dbReference type="InterPro" id="IPR001240">
    <property type="entry name" value="PRAI_dom"/>
</dbReference>
<dbReference type="InterPro" id="IPR044643">
    <property type="entry name" value="TrpF_fam"/>
</dbReference>
<evidence type="ECO:0000256" key="5">
    <source>
        <dbReference type="ARBA" id="ARBA00022605"/>
    </source>
</evidence>
<dbReference type="PANTHER" id="PTHR42894:SF1">
    <property type="entry name" value="N-(5'-PHOSPHORIBOSYL)ANTHRANILATE ISOMERASE"/>
    <property type="match status" value="1"/>
</dbReference>
<keyword evidence="7 9" id="KW-0057">Aromatic amino acid biosynthesis</keyword>
<keyword evidence="6 9" id="KW-0822">Tryptophan biosynthesis</keyword>
<evidence type="ECO:0000256" key="3">
    <source>
        <dbReference type="ARBA" id="ARBA00012572"/>
    </source>
</evidence>
<dbReference type="SUPFAM" id="SSF51366">
    <property type="entry name" value="Ribulose-phoshate binding barrel"/>
    <property type="match status" value="1"/>
</dbReference>
<organism evidence="11 12">
    <name type="scientific">Candidatus Amunia macphersoniae</name>
    <dbReference type="NCBI Taxonomy" id="3127014"/>
    <lineage>
        <taxon>Bacteria</taxon>
        <taxon>Bacillati</taxon>
        <taxon>Candidatus Dormiibacterota</taxon>
        <taxon>Candidatus Dormibacteria</taxon>
        <taxon>Candidatus Aeolococcales</taxon>
        <taxon>Candidatus Aeolococcaceae</taxon>
        <taxon>Candidatus Amunia</taxon>
    </lineage>
</organism>
<feature type="domain" description="N-(5'phosphoribosyl) anthranilate isomerase (PRAI)" evidence="10">
    <location>
        <begin position="11"/>
        <end position="207"/>
    </location>
</feature>
<evidence type="ECO:0000259" key="10">
    <source>
        <dbReference type="Pfam" id="PF00697"/>
    </source>
</evidence>
<comment type="similarity">
    <text evidence="9">Belongs to the TrpF family.</text>
</comment>
<evidence type="ECO:0000256" key="1">
    <source>
        <dbReference type="ARBA" id="ARBA00001164"/>
    </source>
</evidence>
<dbReference type="EC" id="5.3.1.24" evidence="3 9"/>
<dbReference type="Pfam" id="PF00697">
    <property type="entry name" value="PRAI"/>
    <property type="match status" value="1"/>
</dbReference>
<dbReference type="CDD" id="cd00405">
    <property type="entry name" value="PRAI"/>
    <property type="match status" value="1"/>
</dbReference>
<dbReference type="InterPro" id="IPR011060">
    <property type="entry name" value="RibuloseP-bd_barrel"/>
</dbReference>
<evidence type="ECO:0000313" key="11">
    <source>
        <dbReference type="EMBL" id="MBJ7609223.1"/>
    </source>
</evidence>
<dbReference type="PANTHER" id="PTHR42894">
    <property type="entry name" value="N-(5'-PHOSPHORIBOSYL)ANTHRANILATE ISOMERASE"/>
    <property type="match status" value="1"/>
</dbReference>
<evidence type="ECO:0000256" key="8">
    <source>
        <dbReference type="ARBA" id="ARBA00023235"/>
    </source>
</evidence>
<proteinExistence type="inferred from homology"/>
<comment type="pathway">
    <text evidence="2 9">Amino-acid biosynthesis; L-tryptophan biosynthesis; L-tryptophan from chorismate: step 3/5.</text>
</comment>
<evidence type="ECO:0000256" key="2">
    <source>
        <dbReference type="ARBA" id="ARBA00004664"/>
    </source>
</evidence>
<keyword evidence="8 9" id="KW-0413">Isomerase</keyword>
<dbReference type="GO" id="GO:0004640">
    <property type="term" value="F:phosphoribosylanthranilate isomerase activity"/>
    <property type="evidence" value="ECO:0007669"/>
    <property type="project" value="UniProtKB-UniRule"/>
</dbReference>
<accession>A0A934KD86</accession>
<gene>
    <name evidence="9" type="primary">trpF</name>
    <name evidence="11" type="ORF">JF887_07295</name>
</gene>
<protein>
    <recommendedName>
        <fullName evidence="4 9">N-(5'-phosphoribosyl)anthranilate isomerase</fullName>
        <shortName evidence="9">PRAI</shortName>
        <ecNumber evidence="3 9">5.3.1.24</ecNumber>
    </recommendedName>
</protein>
<dbReference type="Proteomes" id="UP000614410">
    <property type="component" value="Unassembled WGS sequence"/>
</dbReference>
<dbReference type="EMBL" id="JAEKNN010000031">
    <property type="protein sequence ID" value="MBJ7609223.1"/>
    <property type="molecule type" value="Genomic_DNA"/>
</dbReference>
<comment type="caution">
    <text evidence="11">The sequence shown here is derived from an EMBL/GenBank/DDBJ whole genome shotgun (WGS) entry which is preliminary data.</text>
</comment>
<dbReference type="InterPro" id="IPR013785">
    <property type="entry name" value="Aldolase_TIM"/>
</dbReference>
<sequence length="230" mass="23342">MGGDPHSPVIVKVCGVRTPEIAEVALEAGASWLGLVLVADSPRYVDDAAARALVAVVRGRADLVGVMVAPSAAQCDQAADRYRLAAVQVHGTVAPWLAWEAAVPVIRAINVGEATAAYREVWWPDCTLLVDAAPSAHEALPGGTGIRVDEVAAAALARHRRVILAGGLTPGNVAEAIARVRPDGVDASSGLETAPGTKDPARVAAFVGAAREAFASLSAFGVPAAAGLAP</sequence>
<evidence type="ECO:0000313" key="12">
    <source>
        <dbReference type="Proteomes" id="UP000614410"/>
    </source>
</evidence>
<name>A0A934KD86_9BACT</name>
<dbReference type="AlphaFoldDB" id="A0A934KD86"/>
<evidence type="ECO:0000256" key="4">
    <source>
        <dbReference type="ARBA" id="ARBA00022272"/>
    </source>
</evidence>
<comment type="catalytic activity">
    <reaction evidence="1 9">
        <text>N-(5-phospho-beta-D-ribosyl)anthranilate = 1-(2-carboxyphenylamino)-1-deoxy-D-ribulose 5-phosphate</text>
        <dbReference type="Rhea" id="RHEA:21540"/>
        <dbReference type="ChEBI" id="CHEBI:18277"/>
        <dbReference type="ChEBI" id="CHEBI:58613"/>
        <dbReference type="EC" id="5.3.1.24"/>
    </reaction>
</comment>
<evidence type="ECO:0000256" key="9">
    <source>
        <dbReference type="HAMAP-Rule" id="MF_00135"/>
    </source>
</evidence>
<dbReference type="HAMAP" id="MF_00135">
    <property type="entry name" value="PRAI"/>
    <property type="match status" value="1"/>
</dbReference>